<dbReference type="Pfam" id="PF04463">
    <property type="entry name" value="2-thiour_desulf"/>
    <property type="match status" value="1"/>
</dbReference>
<reference evidence="1 2" key="1">
    <citation type="submission" date="2019-03" db="EMBL/GenBank/DDBJ databases">
        <title>Genomic Encyclopedia of Type Strains, Phase IV (KMG-IV): sequencing the most valuable type-strain genomes for metagenomic binning, comparative biology and taxonomic classification.</title>
        <authorList>
            <person name="Goeker M."/>
        </authorList>
    </citation>
    <scope>NUCLEOTIDE SEQUENCE [LARGE SCALE GENOMIC DNA]</scope>
    <source>
        <strain evidence="1 2">DSM 18577</strain>
    </source>
</reference>
<gene>
    <name evidence="1" type="ORF">EV690_2892</name>
</gene>
<name>A0A4V6NE24_9GAMM</name>
<sequence>MEKVLVSSCLVGNKVRYNASCLSVQESDLNWLHSRVELVVFCPEVSSGLPIPRAPAEIIEGNGGDVLLGFASVVGNDGIDVTQPFLSGAHSALKLCNAQRIKYAILADGSPSCGSSKIYDGTFSGRKIDGLGVTAALLEREGIKVFSQNTIGRLRAELEQNS</sequence>
<dbReference type="OrthoDB" id="495783at2"/>
<proteinExistence type="predicted"/>
<organism evidence="1 2">
    <name type="scientific">Celerinatantimonas diazotrophica</name>
    <dbReference type="NCBI Taxonomy" id="412034"/>
    <lineage>
        <taxon>Bacteria</taxon>
        <taxon>Pseudomonadati</taxon>
        <taxon>Pseudomonadota</taxon>
        <taxon>Gammaproteobacteria</taxon>
        <taxon>Celerinatantimonadaceae</taxon>
        <taxon>Celerinatantimonas</taxon>
    </lineage>
</organism>
<protein>
    <submittedName>
        <fullName evidence="1">Uncharacterized protein YbbK (DUF523 family)</fullName>
    </submittedName>
</protein>
<dbReference type="InterPro" id="IPR007553">
    <property type="entry name" value="2-thiour_desulf"/>
</dbReference>
<dbReference type="PANTHER" id="PTHR30087">
    <property type="entry name" value="INNER MEMBRANE PROTEIN"/>
    <property type="match status" value="1"/>
</dbReference>
<keyword evidence="2" id="KW-1185">Reference proteome</keyword>
<dbReference type="PANTHER" id="PTHR30087:SF1">
    <property type="entry name" value="HYPOTHETICAL CYTOSOLIC PROTEIN"/>
    <property type="match status" value="1"/>
</dbReference>
<evidence type="ECO:0000313" key="1">
    <source>
        <dbReference type="EMBL" id="TCK47191.1"/>
    </source>
</evidence>
<comment type="caution">
    <text evidence="1">The sequence shown here is derived from an EMBL/GenBank/DDBJ whole genome shotgun (WGS) entry which is preliminary data.</text>
</comment>
<dbReference type="Proteomes" id="UP000295565">
    <property type="component" value="Unassembled WGS sequence"/>
</dbReference>
<evidence type="ECO:0000313" key="2">
    <source>
        <dbReference type="Proteomes" id="UP000295565"/>
    </source>
</evidence>
<dbReference type="RefSeq" id="WP_131913648.1">
    <property type="nucleotide sequence ID" value="NZ_OU594967.1"/>
</dbReference>
<dbReference type="EMBL" id="SMGD01000015">
    <property type="protein sequence ID" value="TCK47191.1"/>
    <property type="molecule type" value="Genomic_DNA"/>
</dbReference>
<accession>A0A4V6NE24</accession>
<dbReference type="AlphaFoldDB" id="A0A4V6NE24"/>